<evidence type="ECO:0000313" key="3">
    <source>
        <dbReference type="EMBL" id="RLN08232.1"/>
    </source>
</evidence>
<organism evidence="3 4">
    <name type="scientific">Panicum miliaceum</name>
    <name type="common">Proso millet</name>
    <name type="synonym">Broomcorn millet</name>
    <dbReference type="NCBI Taxonomy" id="4540"/>
    <lineage>
        <taxon>Eukaryota</taxon>
        <taxon>Viridiplantae</taxon>
        <taxon>Streptophyta</taxon>
        <taxon>Embryophyta</taxon>
        <taxon>Tracheophyta</taxon>
        <taxon>Spermatophyta</taxon>
        <taxon>Magnoliopsida</taxon>
        <taxon>Liliopsida</taxon>
        <taxon>Poales</taxon>
        <taxon>Poaceae</taxon>
        <taxon>PACMAD clade</taxon>
        <taxon>Panicoideae</taxon>
        <taxon>Panicodae</taxon>
        <taxon>Paniceae</taxon>
        <taxon>Panicinae</taxon>
        <taxon>Panicum</taxon>
        <taxon>Panicum sect. Panicum</taxon>
    </lineage>
</organism>
<keyword evidence="4" id="KW-1185">Reference proteome</keyword>
<dbReference type="EMBL" id="PQIB02000007">
    <property type="protein sequence ID" value="RLN08232.1"/>
    <property type="molecule type" value="Genomic_DNA"/>
</dbReference>
<dbReference type="AlphaFoldDB" id="A0A3L6RR34"/>
<comment type="caution">
    <text evidence="3">The sequence shown here is derived from an EMBL/GenBank/DDBJ whole genome shotgun (WGS) entry which is preliminary data.</text>
</comment>
<feature type="region of interest" description="Disordered" evidence="1">
    <location>
        <begin position="1"/>
        <end position="81"/>
    </location>
</feature>
<dbReference type="Pfam" id="PF03732">
    <property type="entry name" value="Retrotrans_gag"/>
    <property type="match status" value="1"/>
</dbReference>
<feature type="domain" description="Retrotransposon gag" evidence="2">
    <location>
        <begin position="135"/>
        <end position="220"/>
    </location>
</feature>
<dbReference type="PANTHER" id="PTHR33223:SF8">
    <property type="entry name" value="OS04G0172440 PROTEIN"/>
    <property type="match status" value="1"/>
</dbReference>
<feature type="compositionally biased region" description="Basic and acidic residues" evidence="1">
    <location>
        <begin position="27"/>
        <end position="69"/>
    </location>
</feature>
<accession>A0A3L6RR34</accession>
<proteinExistence type="predicted"/>
<dbReference type="PANTHER" id="PTHR33223">
    <property type="entry name" value="CCHC-TYPE DOMAIN-CONTAINING PROTEIN"/>
    <property type="match status" value="1"/>
</dbReference>
<protein>
    <recommendedName>
        <fullName evidence="2">Retrotransposon gag domain-containing protein</fullName>
    </recommendedName>
</protein>
<evidence type="ECO:0000256" key="1">
    <source>
        <dbReference type="SAM" id="MobiDB-lite"/>
    </source>
</evidence>
<reference evidence="4" key="1">
    <citation type="journal article" date="2019" name="Nat. Commun.">
        <title>The genome of broomcorn millet.</title>
        <authorList>
            <person name="Zou C."/>
            <person name="Miki D."/>
            <person name="Li D."/>
            <person name="Tang Q."/>
            <person name="Xiao L."/>
            <person name="Rajput S."/>
            <person name="Deng P."/>
            <person name="Jia W."/>
            <person name="Huang R."/>
            <person name="Zhang M."/>
            <person name="Sun Y."/>
            <person name="Hu J."/>
            <person name="Fu X."/>
            <person name="Schnable P.S."/>
            <person name="Li F."/>
            <person name="Zhang H."/>
            <person name="Feng B."/>
            <person name="Zhu X."/>
            <person name="Liu R."/>
            <person name="Schnable J.C."/>
            <person name="Zhu J.-K."/>
            <person name="Zhang H."/>
        </authorList>
    </citation>
    <scope>NUCLEOTIDE SEQUENCE [LARGE SCALE GENOMIC DNA]</scope>
</reference>
<evidence type="ECO:0000259" key="2">
    <source>
        <dbReference type="Pfam" id="PF03732"/>
    </source>
</evidence>
<dbReference type="InterPro" id="IPR005162">
    <property type="entry name" value="Retrotrans_gag_dom"/>
</dbReference>
<evidence type="ECO:0000313" key="4">
    <source>
        <dbReference type="Proteomes" id="UP000275267"/>
    </source>
</evidence>
<dbReference type="Proteomes" id="UP000275267">
    <property type="component" value="Unassembled WGS sequence"/>
</dbReference>
<name>A0A3L6RR34_PANMI</name>
<dbReference type="STRING" id="4540.A0A3L6RR34"/>
<gene>
    <name evidence="3" type="ORF">C2845_PM11G00090</name>
</gene>
<sequence>MNQAAPARRTPPPAGGGAPSIHRRVGPIRDARDTLDARRRSRVDREEGVDRSYHVHRGDRYDSEEDRSPSPDPAGPQAFSASILSAPFPPRFRQPTNVAKYSGETNPGLWLSDYWLACQAGGADDDLFIIRNLPLFLADSARAWLEHIPSGRIRSWNDLREIFVGNFQGTYMRPGNSWDIRSCRQESGESLRDYIRRFSRKRTELSNVAGADVVGAFLAGTSCRPLVHELGRRGPRTTEDLLNIATGFASSEEAVGAIFDCSKGEEKRKEDADEGTSNCP</sequence>
<dbReference type="OrthoDB" id="693243at2759"/>